<dbReference type="AlphaFoldDB" id="A0A1E7F1A6"/>
<dbReference type="InParanoid" id="A0A1E7F1A6"/>
<organism evidence="2 3">
    <name type="scientific">Fragilariopsis cylindrus CCMP1102</name>
    <dbReference type="NCBI Taxonomy" id="635003"/>
    <lineage>
        <taxon>Eukaryota</taxon>
        <taxon>Sar</taxon>
        <taxon>Stramenopiles</taxon>
        <taxon>Ochrophyta</taxon>
        <taxon>Bacillariophyta</taxon>
        <taxon>Bacillariophyceae</taxon>
        <taxon>Bacillariophycidae</taxon>
        <taxon>Bacillariales</taxon>
        <taxon>Bacillariaceae</taxon>
        <taxon>Fragilariopsis</taxon>
    </lineage>
</organism>
<proteinExistence type="predicted"/>
<dbReference type="Proteomes" id="UP000095751">
    <property type="component" value="Unassembled WGS sequence"/>
</dbReference>
<protein>
    <submittedName>
        <fullName evidence="2">Uncharacterized protein</fullName>
    </submittedName>
</protein>
<accession>A0A1E7F1A6</accession>
<dbReference type="EMBL" id="KV784366">
    <property type="protein sequence ID" value="OEU11978.1"/>
    <property type="molecule type" value="Genomic_DNA"/>
</dbReference>
<feature type="chain" id="PRO_5009192504" evidence="1">
    <location>
        <begin position="25"/>
        <end position="331"/>
    </location>
</feature>
<evidence type="ECO:0000256" key="1">
    <source>
        <dbReference type="SAM" id="SignalP"/>
    </source>
</evidence>
<name>A0A1E7F1A6_9STRA</name>
<evidence type="ECO:0000313" key="2">
    <source>
        <dbReference type="EMBL" id="OEU11978.1"/>
    </source>
</evidence>
<feature type="signal peptide" evidence="1">
    <location>
        <begin position="1"/>
        <end position="24"/>
    </location>
</feature>
<keyword evidence="3" id="KW-1185">Reference proteome</keyword>
<reference evidence="2 3" key="1">
    <citation type="submission" date="2016-09" db="EMBL/GenBank/DDBJ databases">
        <title>Extensive genetic diversity and differential bi-allelic expression allows diatom success in the polar Southern Ocean.</title>
        <authorList>
            <consortium name="DOE Joint Genome Institute"/>
            <person name="Mock T."/>
            <person name="Otillar R.P."/>
            <person name="Strauss J."/>
            <person name="Dupont C."/>
            <person name="Frickenhaus S."/>
            <person name="Maumus F."/>
            <person name="Mcmullan M."/>
            <person name="Sanges R."/>
            <person name="Schmutz J."/>
            <person name="Toseland A."/>
            <person name="Valas R."/>
            <person name="Veluchamy A."/>
            <person name="Ward B.J."/>
            <person name="Allen A."/>
            <person name="Barry K."/>
            <person name="Falciatore A."/>
            <person name="Ferrante M."/>
            <person name="Fortunato A.E."/>
            <person name="Gloeckner G."/>
            <person name="Gruber A."/>
            <person name="Hipkin R."/>
            <person name="Janech M."/>
            <person name="Kroth P."/>
            <person name="Leese F."/>
            <person name="Lindquist E."/>
            <person name="Lyon B.R."/>
            <person name="Martin J."/>
            <person name="Mayer C."/>
            <person name="Parker M."/>
            <person name="Quesneville H."/>
            <person name="Raymond J."/>
            <person name="Uhlig C."/>
            <person name="Valentin K.U."/>
            <person name="Worden A.Z."/>
            <person name="Armbrust E.V."/>
            <person name="Bowler C."/>
            <person name="Green B."/>
            <person name="Moulton V."/>
            <person name="Van Oosterhout C."/>
            <person name="Grigoriev I."/>
        </authorList>
    </citation>
    <scope>NUCLEOTIDE SEQUENCE [LARGE SCALE GENOMIC DNA]</scope>
    <source>
        <strain evidence="2 3">CCMP1102</strain>
    </source>
</reference>
<dbReference type="KEGG" id="fcy:FRACYDRAFT_245102"/>
<sequence length="331" mass="35553">MMISKTIIIELFATVAMFANIANAAEGKSASCSCGEITNLLICEDPDDNQICFCNEDGNVYCDKQIEPPAPTPVSAPVVIEPAAPAAPTPAPTFRTIDGCFCGDVTNVLSCDHPLKEEYCFCNEDGNLRCGTDTPPIGSPVYSTPTKEDSVTFPISSFICDDMEIEHDTVIRVGDSVRVCLLPQDTTGGDLTSIEEIIDVTCSNGMDQAFSIIPISVQDELDQATFEFSNGAGRGFQTIIKREYTHFSKGYGGVSFACSGSVSLSTTISRRRHRHLVQTTSTVKEAFSISVNIGNINDDNETVTSGYINIAKDIGTNLAYTTIIATGLLFL</sequence>
<keyword evidence="1" id="KW-0732">Signal</keyword>
<evidence type="ECO:0000313" key="3">
    <source>
        <dbReference type="Proteomes" id="UP000095751"/>
    </source>
</evidence>
<gene>
    <name evidence="2" type="ORF">FRACYDRAFT_245102</name>
</gene>